<accession>G3HAK4</accession>
<dbReference type="EMBL" id="JH034395">
    <property type="protein sequence ID" value="EGV91200.1"/>
    <property type="molecule type" value="Genomic_DNA"/>
</dbReference>
<organism evidence="3 4">
    <name type="scientific">Cricetulus griseus</name>
    <name type="common">Chinese hamster</name>
    <name type="synonym">Cricetulus barabensis griseus</name>
    <dbReference type="NCBI Taxonomy" id="10029"/>
    <lineage>
        <taxon>Eukaryota</taxon>
        <taxon>Metazoa</taxon>
        <taxon>Chordata</taxon>
        <taxon>Craniata</taxon>
        <taxon>Vertebrata</taxon>
        <taxon>Euteleostomi</taxon>
        <taxon>Mammalia</taxon>
        <taxon>Eutheria</taxon>
        <taxon>Euarchontoglires</taxon>
        <taxon>Glires</taxon>
        <taxon>Rodentia</taxon>
        <taxon>Myomorpha</taxon>
        <taxon>Muroidea</taxon>
        <taxon>Cricetidae</taxon>
        <taxon>Cricetinae</taxon>
        <taxon>Cricetulus</taxon>
    </lineage>
</organism>
<keyword evidence="1" id="KW-0812">Transmembrane</keyword>
<keyword evidence="1" id="KW-0472">Membrane</keyword>
<feature type="transmembrane region" description="Helical" evidence="1">
    <location>
        <begin position="21"/>
        <end position="39"/>
    </location>
</feature>
<gene>
    <name evidence="3" type="ORF">I79_007460</name>
    <name evidence="2" type="ORF">I79_026177</name>
</gene>
<keyword evidence="1" id="KW-1133">Transmembrane helix</keyword>
<proteinExistence type="predicted"/>
<evidence type="ECO:0000313" key="3">
    <source>
        <dbReference type="EMBL" id="EGV92681.1"/>
    </source>
</evidence>
<sequence length="60" mass="6862">MIRAIENGFDLLTRTKSSTENCLLTLFFISAICTFWVISLPNHIYLLVLQVPNTFTSQIL</sequence>
<evidence type="ECO:0000256" key="1">
    <source>
        <dbReference type="SAM" id="Phobius"/>
    </source>
</evidence>
<name>G3HAK4_CRIGR</name>
<evidence type="ECO:0000313" key="4">
    <source>
        <dbReference type="Proteomes" id="UP000001075"/>
    </source>
</evidence>
<reference evidence="3" key="2">
    <citation type="submission" date="2011-08" db="EMBL/GenBank/DDBJ databases">
        <title>The genomic sequence of the Chinese hamster ovary CHO-K1 cell line.</title>
        <authorList>
            <person name="Xu X."/>
            <person name="Nagarajan H."/>
            <person name="Lewis N.E."/>
            <person name="Pan S."/>
            <person name="Cai Z."/>
            <person name="Liu X."/>
            <person name="Chen W."/>
            <person name="Xie M."/>
            <person name="Wang W."/>
            <person name="Hammond S."/>
            <person name="Andersen M.R."/>
            <person name="Neff N."/>
            <person name="Passarelli B."/>
            <person name="Koh W."/>
            <person name="Fan C.H."/>
            <person name="Wang J."/>
            <person name="Gui Y."/>
            <person name="Lee K.H."/>
            <person name="Betenbaugh M.J."/>
            <person name="Quake S.R."/>
            <person name="Famili I."/>
            <person name="Palsson B.O."/>
            <person name="Wang J."/>
        </authorList>
    </citation>
    <scope>NUCLEOTIDE SEQUENCE</scope>
</reference>
<dbReference type="AlphaFoldDB" id="G3HAK4"/>
<dbReference type="EMBL" id="JH000252">
    <property type="protein sequence ID" value="EGV92681.1"/>
    <property type="molecule type" value="Genomic_DNA"/>
</dbReference>
<evidence type="ECO:0000313" key="2">
    <source>
        <dbReference type="EMBL" id="EGV91200.1"/>
    </source>
</evidence>
<protein>
    <submittedName>
        <fullName evidence="3">Uncharacterized protein</fullName>
    </submittedName>
</protein>
<reference evidence="4" key="1">
    <citation type="journal article" date="2011" name="Nat. Biotechnol.">
        <title>The genomic sequence of the Chinese hamster ovary (CHO)-K1 cell line.</title>
        <authorList>
            <person name="Xu X."/>
            <person name="Nagarajan H."/>
            <person name="Lewis N.E."/>
            <person name="Pan S."/>
            <person name="Cai Z."/>
            <person name="Liu X."/>
            <person name="Chen W."/>
            <person name="Xie M."/>
            <person name="Wang W."/>
            <person name="Hammond S."/>
            <person name="Andersen M.R."/>
            <person name="Neff N."/>
            <person name="Passarelli B."/>
            <person name="Koh W."/>
            <person name="Fan H.C."/>
            <person name="Wang J."/>
            <person name="Gui Y."/>
            <person name="Lee K.H."/>
            <person name="Betenbaugh M.J."/>
            <person name="Quake S.R."/>
            <person name="Famili I."/>
            <person name="Palsson B.O."/>
            <person name="Wang J."/>
        </authorList>
    </citation>
    <scope>NUCLEOTIDE SEQUENCE [LARGE SCALE GENOMIC DNA]</scope>
    <source>
        <strain evidence="4">CHO K1 cell line</strain>
    </source>
</reference>
<dbReference type="Proteomes" id="UP000001075">
    <property type="component" value="Unassembled WGS sequence"/>
</dbReference>